<dbReference type="SUPFAM" id="SSF49899">
    <property type="entry name" value="Concanavalin A-like lectins/glucanases"/>
    <property type="match status" value="1"/>
</dbReference>
<dbReference type="GO" id="GO:0004553">
    <property type="term" value="F:hydrolase activity, hydrolyzing O-glycosyl compounds"/>
    <property type="evidence" value="ECO:0007669"/>
    <property type="project" value="InterPro"/>
</dbReference>
<evidence type="ECO:0000259" key="7">
    <source>
        <dbReference type="Pfam" id="PF08244"/>
    </source>
</evidence>
<dbReference type="SUPFAM" id="SSF75005">
    <property type="entry name" value="Arabinanase/levansucrase/invertase"/>
    <property type="match status" value="1"/>
</dbReference>
<comment type="similarity">
    <text evidence="1 4">Belongs to the glycosyl hydrolase 32 family.</text>
</comment>
<accession>A0A8S1J9A9</accession>
<dbReference type="SMART" id="SM00640">
    <property type="entry name" value="Glyco_32"/>
    <property type="match status" value="1"/>
</dbReference>
<dbReference type="Proteomes" id="UP000708148">
    <property type="component" value="Unassembled WGS sequence"/>
</dbReference>
<dbReference type="InterPro" id="IPR013189">
    <property type="entry name" value="Glyco_hydro_32_C"/>
</dbReference>
<comment type="caution">
    <text evidence="8">The sequence shown here is derived from an EMBL/GenBank/DDBJ whole genome shotgun (WGS) entry which is preliminary data.</text>
</comment>
<reference evidence="8" key="1">
    <citation type="submission" date="2020-12" db="EMBL/GenBank/DDBJ databases">
        <authorList>
            <person name="Iha C."/>
        </authorList>
    </citation>
    <scope>NUCLEOTIDE SEQUENCE</scope>
</reference>
<feature type="chain" id="PRO_5035724497" evidence="5">
    <location>
        <begin position="22"/>
        <end position="595"/>
    </location>
</feature>
<dbReference type="Gene3D" id="2.115.10.20">
    <property type="entry name" value="Glycosyl hydrolase domain, family 43"/>
    <property type="match status" value="1"/>
</dbReference>
<dbReference type="PANTHER" id="PTHR31953">
    <property type="entry name" value="BETA-FRUCTOFURANOSIDASE, INSOLUBLE ISOENZYME CWINV1-RELATED"/>
    <property type="match status" value="1"/>
</dbReference>
<evidence type="ECO:0000259" key="6">
    <source>
        <dbReference type="Pfam" id="PF00251"/>
    </source>
</evidence>
<evidence type="ECO:0000256" key="3">
    <source>
        <dbReference type="ARBA" id="ARBA00023295"/>
    </source>
</evidence>
<keyword evidence="2 4" id="KW-0378">Hydrolase</keyword>
<evidence type="ECO:0000256" key="1">
    <source>
        <dbReference type="ARBA" id="ARBA00009902"/>
    </source>
</evidence>
<evidence type="ECO:0000313" key="8">
    <source>
        <dbReference type="EMBL" id="CAD7702579.1"/>
    </source>
</evidence>
<dbReference type="InterPro" id="IPR001362">
    <property type="entry name" value="Glyco_hydro_32"/>
</dbReference>
<protein>
    <submittedName>
        <fullName evidence="8">Uncharacterized protein</fullName>
    </submittedName>
</protein>
<feature type="domain" description="Glycosyl hydrolase family 32 C-terminal" evidence="7">
    <location>
        <begin position="438"/>
        <end position="585"/>
    </location>
</feature>
<dbReference type="PROSITE" id="PS00609">
    <property type="entry name" value="GLYCOSYL_HYDROL_F32"/>
    <property type="match status" value="1"/>
</dbReference>
<dbReference type="InterPro" id="IPR050551">
    <property type="entry name" value="Fructan_Metab_Enzymes"/>
</dbReference>
<dbReference type="EMBL" id="CAJHUC010001878">
    <property type="protein sequence ID" value="CAD7702579.1"/>
    <property type="molecule type" value="Genomic_DNA"/>
</dbReference>
<keyword evidence="9" id="KW-1185">Reference proteome</keyword>
<dbReference type="OrthoDB" id="507039at2759"/>
<dbReference type="Pfam" id="PF08244">
    <property type="entry name" value="Glyco_hydro_32C"/>
    <property type="match status" value="1"/>
</dbReference>
<feature type="signal peptide" evidence="5">
    <location>
        <begin position="1"/>
        <end position="21"/>
    </location>
</feature>
<dbReference type="Pfam" id="PF00251">
    <property type="entry name" value="Glyco_hydro_32N"/>
    <property type="match status" value="1"/>
</dbReference>
<feature type="domain" description="Glycosyl hydrolase family 32 N-terminal" evidence="6">
    <location>
        <begin position="46"/>
        <end position="403"/>
    </location>
</feature>
<dbReference type="InterPro" id="IPR023296">
    <property type="entry name" value="Glyco_hydro_beta-prop_sf"/>
</dbReference>
<evidence type="ECO:0000256" key="4">
    <source>
        <dbReference type="RuleBase" id="RU362110"/>
    </source>
</evidence>
<gene>
    <name evidence="8" type="ORF">OSTQU699_LOCUS7936</name>
</gene>
<organism evidence="8 9">
    <name type="scientific">Ostreobium quekettii</name>
    <dbReference type="NCBI Taxonomy" id="121088"/>
    <lineage>
        <taxon>Eukaryota</taxon>
        <taxon>Viridiplantae</taxon>
        <taxon>Chlorophyta</taxon>
        <taxon>core chlorophytes</taxon>
        <taxon>Ulvophyceae</taxon>
        <taxon>TCBD clade</taxon>
        <taxon>Bryopsidales</taxon>
        <taxon>Ostreobineae</taxon>
        <taxon>Ostreobiaceae</taxon>
        <taxon>Ostreobium</taxon>
    </lineage>
</organism>
<dbReference type="InterPro" id="IPR013148">
    <property type="entry name" value="Glyco_hydro_32_N"/>
</dbReference>
<sequence length="595" mass="64458">MAGTSLAGWLLLAIYLPTIHGLRLAQMGTMSPNGGDDGVDFRPAYHITPPSNWMNDPNGLMERDGIFHVFFQFNPSAPIWGAPHWGHVASRDLAHWQRLPVALSPEETYDIDGVFSGSATVLPDGDPVIMYTGTSRRQELGFFWQVQALARPENGSDPLLQRWVKDPRNPVIEDAPPRGTNFQFRDPQTAWRQEVGEELGSLWLTTIGSQVSCVGAAPMYASRDFVKWEFFGYLHSQPGVVPSENETECTFGETQFGAEGRNWEVVCYFPKRVGEEVIHIFKYSDQIRGRTPFGRDWYVLSDVPLAFTNKTVPGQGNALTPSLRGAPFAPAIIDHGDIYASKFFNTSSGRLLWMGWSFETSTGCTGTCSDGTPLTDARGWQGLQTIPREVQVDLETGQLLMTPIGEVEALRSAQLFEQGGMKLVPGARRALPLKFPKGGSGGRQMDVSATFKLSDEASAEVSSTGFKVGVAVTHGRTGALTSVFLNGSLSAGGGGVEELEMWVDRSATGGATSANLQGGRVTLGGVAKEVTLRLLVDRSVVEAVGQGGRVRATSRVYPAGRGDWGLELFNEGAAGSVVAGVEAWEMEGAFVDDLW</sequence>
<evidence type="ECO:0000313" key="9">
    <source>
        <dbReference type="Proteomes" id="UP000708148"/>
    </source>
</evidence>
<proteinExistence type="inferred from homology"/>
<dbReference type="InterPro" id="IPR013320">
    <property type="entry name" value="ConA-like_dom_sf"/>
</dbReference>
<dbReference type="GO" id="GO:0005975">
    <property type="term" value="P:carbohydrate metabolic process"/>
    <property type="evidence" value="ECO:0007669"/>
    <property type="project" value="InterPro"/>
</dbReference>
<dbReference type="Gene3D" id="2.60.120.560">
    <property type="entry name" value="Exo-inulinase, domain 1"/>
    <property type="match status" value="1"/>
</dbReference>
<dbReference type="CDD" id="cd18624">
    <property type="entry name" value="GH32_Fruct1-like"/>
    <property type="match status" value="1"/>
</dbReference>
<dbReference type="AlphaFoldDB" id="A0A8S1J9A9"/>
<evidence type="ECO:0000256" key="5">
    <source>
        <dbReference type="SAM" id="SignalP"/>
    </source>
</evidence>
<evidence type="ECO:0000256" key="2">
    <source>
        <dbReference type="ARBA" id="ARBA00022801"/>
    </source>
</evidence>
<keyword evidence="3 4" id="KW-0326">Glycosidase</keyword>
<dbReference type="InterPro" id="IPR018053">
    <property type="entry name" value="Glyco_hydro_32_AS"/>
</dbReference>
<name>A0A8S1J9A9_9CHLO</name>
<keyword evidence="5" id="KW-0732">Signal</keyword>